<dbReference type="PANTHER" id="PTHR43072">
    <property type="entry name" value="N-ACETYLTRANSFERASE"/>
    <property type="match status" value="1"/>
</dbReference>
<name>A0A220MK15_9BACL</name>
<feature type="domain" description="N-acetyltransferase" evidence="1">
    <location>
        <begin position="1"/>
        <end position="148"/>
    </location>
</feature>
<dbReference type="GO" id="GO:0016747">
    <property type="term" value="F:acyltransferase activity, transferring groups other than amino-acyl groups"/>
    <property type="evidence" value="ECO:0007669"/>
    <property type="project" value="InterPro"/>
</dbReference>
<evidence type="ECO:0000313" key="3">
    <source>
        <dbReference type="Proteomes" id="UP000197781"/>
    </source>
</evidence>
<proteinExistence type="predicted"/>
<sequence>MQIRNVQEQDYLKVITVLNDWWGGRQMSDMLPKLFFIHFQSTSFIVEENGEVIAFLIGFLSQTLPGEAYIHFVGVHPDKRKDGWGRELYHHFFQTVKQKGCDTIRCITSPVNKGSISFHTKLGFAVEKGDKMVDGIEVTSNYDGKGNDRVTFIKQI</sequence>
<dbReference type="PIRSF" id="PIRSF037663">
    <property type="entry name" value="Acetyltransf_GNAT_prd"/>
    <property type="match status" value="1"/>
</dbReference>
<dbReference type="InterPro" id="IPR017255">
    <property type="entry name" value="AcTrfase_GNAT_prd"/>
</dbReference>
<dbReference type="CDD" id="cd04301">
    <property type="entry name" value="NAT_SF"/>
    <property type="match status" value="1"/>
</dbReference>
<dbReference type="AlphaFoldDB" id="A0A220MK15"/>
<dbReference type="RefSeq" id="WP_088909055.1">
    <property type="nucleotide sequence ID" value="NZ_CP018145.1"/>
</dbReference>
<dbReference type="Gene3D" id="3.40.630.30">
    <property type="match status" value="1"/>
</dbReference>
<dbReference type="InterPro" id="IPR016181">
    <property type="entry name" value="Acyl_CoA_acyltransferase"/>
</dbReference>
<reference evidence="2 3" key="1">
    <citation type="submission" date="2016-11" db="EMBL/GenBank/DDBJ databases">
        <authorList>
            <person name="Jaros S."/>
            <person name="Januszkiewicz K."/>
            <person name="Wedrychowicz H."/>
        </authorList>
    </citation>
    <scope>NUCLEOTIDE SEQUENCE [LARGE SCALE GENOMIC DNA]</scope>
    <source>
        <strain evidence="2 3">NF2</strain>
    </source>
</reference>
<gene>
    <name evidence="2" type="ORF">BP422_18645</name>
</gene>
<dbReference type="SUPFAM" id="SSF55729">
    <property type="entry name" value="Acyl-CoA N-acyltransferases (Nat)"/>
    <property type="match status" value="1"/>
</dbReference>
<evidence type="ECO:0000259" key="1">
    <source>
        <dbReference type="PROSITE" id="PS51186"/>
    </source>
</evidence>
<dbReference type="FunFam" id="3.40.630.30:FF:000133">
    <property type="entry name" value="Acetyltransferase, GNAT family"/>
    <property type="match status" value="1"/>
</dbReference>
<dbReference type="Pfam" id="PF00583">
    <property type="entry name" value="Acetyltransf_1"/>
    <property type="match status" value="1"/>
</dbReference>
<dbReference type="PROSITE" id="PS51186">
    <property type="entry name" value="GNAT"/>
    <property type="match status" value="1"/>
</dbReference>
<evidence type="ECO:0000313" key="2">
    <source>
        <dbReference type="EMBL" id="ASJ55387.1"/>
    </source>
</evidence>
<keyword evidence="2" id="KW-0808">Transferase</keyword>
<dbReference type="PANTHER" id="PTHR43072:SF36">
    <property type="entry name" value="RIBOSOMAL-PROTEIN-ALANINE ACETYLTRANSFERASE"/>
    <property type="match status" value="1"/>
</dbReference>
<organism evidence="2 3">
    <name type="scientific">Brevibacillus formosus</name>
    <dbReference type="NCBI Taxonomy" id="54913"/>
    <lineage>
        <taxon>Bacteria</taxon>
        <taxon>Bacillati</taxon>
        <taxon>Bacillota</taxon>
        <taxon>Bacilli</taxon>
        <taxon>Bacillales</taxon>
        <taxon>Paenibacillaceae</taxon>
        <taxon>Brevibacillus</taxon>
    </lineage>
</organism>
<dbReference type="KEGG" id="bfm:BP422_18645"/>
<dbReference type="EMBL" id="CP018145">
    <property type="protein sequence ID" value="ASJ55387.1"/>
    <property type="molecule type" value="Genomic_DNA"/>
</dbReference>
<protein>
    <submittedName>
        <fullName evidence="2">GNAT family N-acetyltransferase</fullName>
    </submittedName>
</protein>
<dbReference type="InterPro" id="IPR000182">
    <property type="entry name" value="GNAT_dom"/>
</dbReference>
<accession>A0A220MK15</accession>
<dbReference type="Proteomes" id="UP000197781">
    <property type="component" value="Chromosome"/>
</dbReference>